<evidence type="ECO:0000256" key="29">
    <source>
        <dbReference type="ARBA" id="ARBA00033216"/>
    </source>
</evidence>
<dbReference type="SMART" id="SM00358">
    <property type="entry name" value="DSRM"/>
    <property type="match status" value="2"/>
</dbReference>
<feature type="region of interest" description="Disordered" evidence="31">
    <location>
        <begin position="1151"/>
        <end position="1173"/>
    </location>
</feature>
<keyword evidence="16" id="KW-0067">ATP-binding</keyword>
<dbReference type="EMBL" id="FR904630">
    <property type="protein sequence ID" value="CDQ68495.1"/>
    <property type="molecule type" value="Genomic_DNA"/>
</dbReference>
<dbReference type="InterPro" id="IPR007502">
    <property type="entry name" value="Helicase-assoc_dom"/>
</dbReference>
<reference evidence="34" key="2">
    <citation type="submission" date="2014-03" db="EMBL/GenBank/DDBJ databases">
        <authorList>
            <person name="Genoscope - CEA"/>
        </authorList>
    </citation>
    <scope>NUCLEOTIDE SEQUENCE</scope>
</reference>
<evidence type="ECO:0000256" key="2">
    <source>
        <dbReference type="ARBA" id="ARBA00004604"/>
    </source>
</evidence>
<evidence type="ECO:0000256" key="24">
    <source>
        <dbReference type="ARBA" id="ARBA00023187"/>
    </source>
</evidence>
<dbReference type="GO" id="GO:1990904">
    <property type="term" value="C:ribonucleoprotein complex"/>
    <property type="evidence" value="ECO:0007669"/>
    <property type="project" value="TreeGrafter"/>
</dbReference>
<evidence type="ECO:0000256" key="12">
    <source>
        <dbReference type="ARBA" id="ARBA00022741"/>
    </source>
</evidence>
<evidence type="ECO:0000256" key="11">
    <source>
        <dbReference type="ARBA" id="ARBA00022737"/>
    </source>
</evidence>
<keyword evidence="11" id="KW-0677">Repeat</keyword>
<keyword evidence="17" id="KW-0810">Translation regulation</keyword>
<dbReference type="GO" id="GO:0003724">
    <property type="term" value="F:RNA helicase activity"/>
    <property type="evidence" value="ECO:0007669"/>
    <property type="project" value="UniProtKB-EC"/>
</dbReference>
<dbReference type="CDD" id="cd19854">
    <property type="entry name" value="DSRM_DHX9_rpt1"/>
    <property type="match status" value="1"/>
</dbReference>
<proteinExistence type="inferred from homology"/>
<feature type="domain" description="DRBM" evidence="33">
    <location>
        <begin position="3"/>
        <end position="71"/>
    </location>
</feature>
<comment type="similarity">
    <text evidence="4">Belongs to the DEAD box helicase family. DEAH subfamily.</text>
</comment>
<evidence type="ECO:0000256" key="23">
    <source>
        <dbReference type="ARBA" id="ARBA00023163"/>
    </source>
</evidence>
<dbReference type="InterPro" id="IPR044446">
    <property type="entry name" value="DHX9_DSRM_2"/>
</dbReference>
<dbReference type="GO" id="GO:0043138">
    <property type="term" value="F:3'-5' DNA helicase activity"/>
    <property type="evidence" value="ECO:0007669"/>
    <property type="project" value="TreeGrafter"/>
</dbReference>
<evidence type="ECO:0000256" key="28">
    <source>
        <dbReference type="ARBA" id="ARBA00031576"/>
    </source>
</evidence>
<keyword evidence="21" id="KW-0943">RNA-mediated gene silencing</keyword>
<evidence type="ECO:0000256" key="1">
    <source>
        <dbReference type="ARBA" id="ARBA00004300"/>
    </source>
</evidence>
<dbReference type="GO" id="GO:0050684">
    <property type="term" value="P:regulation of mRNA processing"/>
    <property type="evidence" value="ECO:0007669"/>
    <property type="project" value="TreeGrafter"/>
</dbReference>
<keyword evidence="25" id="KW-0464">Manganese</keyword>
<dbReference type="InterPro" id="IPR027417">
    <property type="entry name" value="P-loop_NTPase"/>
</dbReference>
<dbReference type="GO" id="GO:0006417">
    <property type="term" value="P:regulation of translation"/>
    <property type="evidence" value="ECO:0007669"/>
    <property type="project" value="UniProtKB-KW"/>
</dbReference>
<evidence type="ECO:0000256" key="17">
    <source>
        <dbReference type="ARBA" id="ARBA00022845"/>
    </source>
</evidence>
<dbReference type="PROSITE" id="PS50137">
    <property type="entry name" value="DS_RBD"/>
    <property type="match status" value="2"/>
</dbReference>
<dbReference type="GO" id="GO:0005524">
    <property type="term" value="F:ATP binding"/>
    <property type="evidence" value="ECO:0007669"/>
    <property type="project" value="UniProtKB-KW"/>
</dbReference>
<dbReference type="GO" id="GO:0005813">
    <property type="term" value="C:centrosome"/>
    <property type="evidence" value="ECO:0007669"/>
    <property type="project" value="UniProtKB-SubCell"/>
</dbReference>
<dbReference type="GO" id="GO:0051028">
    <property type="term" value="P:mRNA transport"/>
    <property type="evidence" value="ECO:0007669"/>
    <property type="project" value="UniProtKB-KW"/>
</dbReference>
<dbReference type="FunFam" id="3.30.160.20:FF:000028">
    <property type="entry name" value="ATP-dependent RNA helicase A"/>
    <property type="match status" value="1"/>
</dbReference>
<keyword evidence="32" id="KW-1133">Transmembrane helix</keyword>
<evidence type="ECO:0000256" key="7">
    <source>
        <dbReference type="ARBA" id="ARBA00022472"/>
    </source>
</evidence>
<evidence type="ECO:0000256" key="22">
    <source>
        <dbReference type="ARBA" id="ARBA00023159"/>
    </source>
</evidence>
<evidence type="ECO:0000256" key="5">
    <source>
        <dbReference type="ARBA" id="ARBA00012552"/>
    </source>
</evidence>
<keyword evidence="24" id="KW-0508">mRNA splicing</keyword>
<keyword evidence="12" id="KW-0547">Nucleotide-binding</keyword>
<dbReference type="Gene3D" id="3.30.160.20">
    <property type="match status" value="2"/>
</dbReference>
<accession>A0A060WV58</accession>
<dbReference type="InterPro" id="IPR014720">
    <property type="entry name" value="dsRBD_dom"/>
</dbReference>
<feature type="domain" description="DRBM" evidence="33">
    <location>
        <begin position="191"/>
        <end position="261"/>
    </location>
</feature>
<dbReference type="GO" id="GO:0016887">
    <property type="term" value="F:ATP hydrolysis activity"/>
    <property type="evidence" value="ECO:0007669"/>
    <property type="project" value="TreeGrafter"/>
</dbReference>
<name>A0A060WV58_ONCMY</name>
<dbReference type="Gene3D" id="1.20.120.1080">
    <property type="match status" value="1"/>
</dbReference>
<dbReference type="GO" id="GO:0003677">
    <property type="term" value="F:DNA binding"/>
    <property type="evidence" value="ECO:0007669"/>
    <property type="project" value="UniProtKB-KW"/>
</dbReference>
<evidence type="ECO:0000256" key="19">
    <source>
        <dbReference type="ARBA" id="ARBA00023015"/>
    </source>
</evidence>
<evidence type="ECO:0000256" key="3">
    <source>
        <dbReference type="ARBA" id="ARBA00004642"/>
    </source>
</evidence>
<keyword evidence="13" id="KW-0378">Hydrolase</keyword>
<dbReference type="SMART" id="SM00847">
    <property type="entry name" value="HA2"/>
    <property type="match status" value="1"/>
</dbReference>
<gene>
    <name evidence="34" type="ORF">GSONMT00058455001</name>
</gene>
<feature type="transmembrane region" description="Helical" evidence="32">
    <location>
        <begin position="574"/>
        <end position="595"/>
    </location>
</feature>
<sequence>MADIKNFLYAWCGKKKLTPSYDIRAAGNKNRQKFLCEVRIDRFNYTGMGNSTNKKDSQANAARDLVNYLVGAGEMNAAEVQALGVSVPDFSEPSCGGAGGDKGNVGFGSLPPSAPHLVVKAEQANAPSGPFPGVTGLGYSGGAGNSNAPWDRGANLNDYYSKRDEQEAQATLESEEVDLNAGLHGNWTLENAKARLNQFFQKEKNQTDYKYSQVGPDHNRSFIAEMQLFVRQLEIIAREHGSNKKLAAQSSALSIVRQLYHLGVIEPHTGMTKKKEGEILEAFEVNVVDDLQHQLKSIAQELGVVIPPPVSLIYMITFINLYTVLYVIDLSMTLNMRIELNILPVSRHLIQGRWLCLSPPRDKPWPGWCPGPPPQVNWNPWTSSNIDEGPLAFVRQTYLPSHLKCTPEQISADLQHELTCQLEQDQSFLKVLLPVKNFERGNMSAVQGNSVVIIRGATGCGKTTQVPQYILDQFIKSGRASDCNIIVTQPRRISAVSVAERVSYERGENVGKSCGYSVRFESILPRPHASIMFCTLIQPGCKHCRSRAVPDKIKSWSTKSETFLVKCLNVYFSIYRHILCVLIKSTVCTVFYGLVMDRSKVFLAKFQSFPEYFLEDCIQLTHFIPPPNDRKRKEEMKRLPFHLTTANCNVICGPAFTPETKRSMAQMNEKETPFGLVEALLKYIEALQVAGACLRKVFRPIYFFHVLFRYNLTLKLLRLWDFISVVRNVQQKVTLFTSHNNMTNYAMVWGSVFICVAEHALTMKNVCLCFCAYPFLHSRLETHMTPEIFRTPLHEVALSIKLLRLGSIGHFLSKAIEPPPLDAVIEAEHTLRELDALDTNDELTPLGRILAKLLIEPRLGKMMIMRCIFKNGFSMFGDAVCTISAASCFPEPFINDGKRLRYVHRNFAGTRFSDHVALLSVFQAWDENLEVRMRSADSVNTKLNMSTLRMTWEAKVQLKESLINSGFPEECLMTQMFNNVGPDRNLDVVISLLTYGSYPNVCYHKEKRKILTTEGRNALIHKCSINCPFSSQDMTYPSPFFVFSEKIRTRMTLVSPLQLILFAAKKITSNGEIIELDDWIKLKIPHDVAGCIAALRAGMEALVVEVIKDPEYIRQLDPTNERMLNIIRQISKPSASGLNLKVNNLHFGVGPRPPKMGRFDGSGGGVQRRRNTETVGVWETERRVRECKEENSKKKKTHL</sequence>
<evidence type="ECO:0000256" key="8">
    <source>
        <dbReference type="ARBA" id="ARBA00022490"/>
    </source>
</evidence>
<evidence type="ECO:0000256" key="14">
    <source>
        <dbReference type="ARBA" id="ARBA00022806"/>
    </source>
</evidence>
<evidence type="ECO:0000256" key="10">
    <source>
        <dbReference type="ARBA" id="ARBA00022723"/>
    </source>
</evidence>
<evidence type="ECO:0000256" key="18">
    <source>
        <dbReference type="ARBA" id="ARBA00022884"/>
    </source>
</evidence>
<keyword evidence="18 30" id="KW-0694">RNA-binding</keyword>
<evidence type="ECO:0000256" key="31">
    <source>
        <dbReference type="SAM" id="MobiDB-lite"/>
    </source>
</evidence>
<comment type="subcellular location">
    <subcellularLocation>
        <location evidence="1">Cytoplasm</location>
        <location evidence="1">Cytoskeleton</location>
        <location evidence="1">Microtubule organizing center</location>
        <location evidence="1">Centrosome</location>
    </subcellularLocation>
    <subcellularLocation>
        <location evidence="2">Nucleus</location>
        <location evidence="2">Nucleolus</location>
    </subcellularLocation>
    <subcellularLocation>
        <location evidence="3">Nucleus</location>
        <location evidence="3">Nucleoplasm</location>
    </subcellularLocation>
</comment>
<dbReference type="EC" id="3.6.4.13" evidence="5"/>
<evidence type="ECO:0000256" key="25">
    <source>
        <dbReference type="ARBA" id="ARBA00023211"/>
    </source>
</evidence>
<dbReference type="SUPFAM" id="SSF54768">
    <property type="entry name" value="dsRNA-binding domain-like"/>
    <property type="match status" value="2"/>
</dbReference>
<dbReference type="Pfam" id="PF00035">
    <property type="entry name" value="dsrm"/>
    <property type="match status" value="2"/>
</dbReference>
<evidence type="ECO:0000256" key="15">
    <source>
        <dbReference type="ARBA" id="ARBA00022816"/>
    </source>
</evidence>
<keyword evidence="7" id="KW-0806">Transcription termination</keyword>
<dbReference type="GO" id="GO:0008380">
    <property type="term" value="P:RNA splicing"/>
    <property type="evidence" value="ECO:0007669"/>
    <property type="project" value="UniProtKB-KW"/>
</dbReference>
<dbReference type="AlphaFoldDB" id="A0A060WV58"/>
<evidence type="ECO:0000313" key="35">
    <source>
        <dbReference type="Proteomes" id="UP000193380"/>
    </source>
</evidence>
<dbReference type="GO" id="GO:0006353">
    <property type="term" value="P:DNA-templated transcription termination"/>
    <property type="evidence" value="ECO:0007669"/>
    <property type="project" value="UniProtKB-KW"/>
</dbReference>
<keyword evidence="23" id="KW-0804">Transcription</keyword>
<dbReference type="PaxDb" id="8022-A0A060WV58"/>
<evidence type="ECO:0000259" key="33">
    <source>
        <dbReference type="PROSITE" id="PS50137"/>
    </source>
</evidence>
<keyword evidence="32" id="KW-0812">Transmembrane</keyword>
<dbReference type="GO" id="GO:0003725">
    <property type="term" value="F:double-stranded RNA binding"/>
    <property type="evidence" value="ECO:0007669"/>
    <property type="project" value="InterPro"/>
</dbReference>
<dbReference type="FunFam" id="1.20.120.1080:FF:000006">
    <property type="entry name" value="ATP-dependent RNA helicase A protein"/>
    <property type="match status" value="1"/>
</dbReference>
<evidence type="ECO:0000256" key="6">
    <source>
        <dbReference type="ARBA" id="ARBA00022448"/>
    </source>
</evidence>
<dbReference type="Pfam" id="PF04408">
    <property type="entry name" value="WHD_HA2"/>
    <property type="match status" value="1"/>
</dbReference>
<dbReference type="GO" id="GO:0005654">
    <property type="term" value="C:nucleoplasm"/>
    <property type="evidence" value="ECO:0007669"/>
    <property type="project" value="UniProtKB-SubCell"/>
</dbReference>
<feature type="transmembrane region" description="Helical" evidence="32">
    <location>
        <begin position="310"/>
        <end position="328"/>
    </location>
</feature>
<dbReference type="FunFam" id="3.30.160.20:FF:000026">
    <property type="entry name" value="ATP-dependent RNA helicase A"/>
    <property type="match status" value="1"/>
</dbReference>
<keyword evidence="27" id="KW-0539">Nucleus</keyword>
<evidence type="ECO:0000256" key="30">
    <source>
        <dbReference type="PROSITE-ProRule" id="PRU00266"/>
    </source>
</evidence>
<keyword evidence="32" id="KW-0472">Membrane</keyword>
<keyword evidence="19" id="KW-0805">Transcription regulation</keyword>
<evidence type="ECO:0000256" key="4">
    <source>
        <dbReference type="ARBA" id="ARBA00008792"/>
    </source>
</evidence>
<evidence type="ECO:0000256" key="13">
    <source>
        <dbReference type="ARBA" id="ARBA00022801"/>
    </source>
</evidence>
<dbReference type="InterPro" id="IPR044445">
    <property type="entry name" value="DHX9_DSRM_1"/>
</dbReference>
<organism evidence="34 35">
    <name type="scientific">Oncorhynchus mykiss</name>
    <name type="common">Rainbow trout</name>
    <name type="synonym">Salmo gairdneri</name>
    <dbReference type="NCBI Taxonomy" id="8022"/>
    <lineage>
        <taxon>Eukaryota</taxon>
        <taxon>Metazoa</taxon>
        <taxon>Chordata</taxon>
        <taxon>Craniata</taxon>
        <taxon>Vertebrata</taxon>
        <taxon>Euteleostomi</taxon>
        <taxon>Actinopterygii</taxon>
        <taxon>Neopterygii</taxon>
        <taxon>Teleostei</taxon>
        <taxon>Protacanthopterygii</taxon>
        <taxon>Salmoniformes</taxon>
        <taxon>Salmonidae</taxon>
        <taxon>Salmoninae</taxon>
        <taxon>Oncorhynchus</taxon>
    </lineage>
</organism>
<dbReference type="GO" id="GO:0005730">
    <property type="term" value="C:nucleolus"/>
    <property type="evidence" value="ECO:0007669"/>
    <property type="project" value="UniProtKB-SubCell"/>
</dbReference>
<dbReference type="PANTHER" id="PTHR18934">
    <property type="entry name" value="ATP-DEPENDENT RNA HELICASE"/>
    <property type="match status" value="1"/>
</dbReference>
<protein>
    <recommendedName>
        <fullName evidence="5">RNA helicase</fullName>
        <ecNumber evidence="5">3.6.4.13</ecNumber>
    </recommendedName>
    <alternativeName>
        <fullName evidence="28">DEAH box protein 9</fullName>
    </alternativeName>
    <alternativeName>
        <fullName evidence="29">Nuclear DNA helicase II</fullName>
    </alternativeName>
</protein>
<keyword evidence="6" id="KW-0813">Transport</keyword>
<dbReference type="Gene3D" id="3.40.50.300">
    <property type="entry name" value="P-loop containing nucleotide triphosphate hydrolases"/>
    <property type="match status" value="1"/>
</dbReference>
<dbReference type="GO" id="GO:0006397">
    <property type="term" value="P:mRNA processing"/>
    <property type="evidence" value="ECO:0007669"/>
    <property type="project" value="UniProtKB-KW"/>
</dbReference>
<dbReference type="PANTHER" id="PTHR18934:SF119">
    <property type="entry name" value="ATP-DEPENDENT RNA HELICASE A"/>
    <property type="match status" value="1"/>
</dbReference>
<keyword evidence="20" id="KW-0238">DNA-binding</keyword>
<dbReference type="GO" id="GO:0031047">
    <property type="term" value="P:regulatory ncRNA-mediated gene silencing"/>
    <property type="evidence" value="ECO:0007669"/>
    <property type="project" value="UniProtKB-KW"/>
</dbReference>
<keyword evidence="8" id="KW-0963">Cytoplasm</keyword>
<evidence type="ECO:0000256" key="26">
    <source>
        <dbReference type="ARBA" id="ARBA00023212"/>
    </source>
</evidence>
<dbReference type="GO" id="GO:0046872">
    <property type="term" value="F:metal ion binding"/>
    <property type="evidence" value="ECO:0007669"/>
    <property type="project" value="UniProtKB-KW"/>
</dbReference>
<dbReference type="InterPro" id="IPR048333">
    <property type="entry name" value="HA2_WH"/>
</dbReference>
<dbReference type="SUPFAM" id="SSF52540">
    <property type="entry name" value="P-loop containing nucleoside triphosphate hydrolases"/>
    <property type="match status" value="2"/>
</dbReference>
<dbReference type="Proteomes" id="UP000193380">
    <property type="component" value="Unassembled WGS sequence"/>
</dbReference>
<dbReference type="STRING" id="8022.A0A060WV58"/>
<dbReference type="GO" id="GO:0045944">
    <property type="term" value="P:positive regulation of transcription by RNA polymerase II"/>
    <property type="evidence" value="ECO:0007669"/>
    <property type="project" value="TreeGrafter"/>
</dbReference>
<dbReference type="InterPro" id="IPR011709">
    <property type="entry name" value="DEAD-box_helicase_OB_fold"/>
</dbReference>
<keyword evidence="14" id="KW-0347">Helicase</keyword>
<dbReference type="CDD" id="cd19855">
    <property type="entry name" value="DSRM_DHX9_rpt2"/>
    <property type="match status" value="1"/>
</dbReference>
<evidence type="ECO:0000313" key="34">
    <source>
        <dbReference type="EMBL" id="CDQ68495.1"/>
    </source>
</evidence>
<evidence type="ECO:0000256" key="27">
    <source>
        <dbReference type="ARBA" id="ARBA00023242"/>
    </source>
</evidence>
<keyword evidence="10" id="KW-0479">Metal-binding</keyword>
<keyword evidence="26" id="KW-0206">Cytoskeleton</keyword>
<keyword evidence="9" id="KW-0507">mRNA processing</keyword>
<evidence type="ECO:0000256" key="21">
    <source>
        <dbReference type="ARBA" id="ARBA00023158"/>
    </source>
</evidence>
<evidence type="ECO:0000256" key="20">
    <source>
        <dbReference type="ARBA" id="ARBA00023125"/>
    </source>
</evidence>
<keyword evidence="15" id="KW-0509">mRNA transport</keyword>
<evidence type="ECO:0000256" key="9">
    <source>
        <dbReference type="ARBA" id="ARBA00022664"/>
    </source>
</evidence>
<evidence type="ECO:0000256" key="16">
    <source>
        <dbReference type="ARBA" id="ARBA00022840"/>
    </source>
</evidence>
<keyword evidence="22" id="KW-0010">Activator</keyword>
<evidence type="ECO:0000256" key="32">
    <source>
        <dbReference type="SAM" id="Phobius"/>
    </source>
</evidence>
<dbReference type="Pfam" id="PF07717">
    <property type="entry name" value="OB_NTP_bind"/>
    <property type="match status" value="1"/>
</dbReference>
<reference evidence="34" key="1">
    <citation type="journal article" date="2014" name="Nat. Commun.">
        <title>The rainbow trout genome provides novel insights into evolution after whole-genome duplication in vertebrates.</title>
        <authorList>
            <person name="Berthelot C."/>
            <person name="Brunet F."/>
            <person name="Chalopin D."/>
            <person name="Juanchich A."/>
            <person name="Bernard M."/>
            <person name="Noel B."/>
            <person name="Bento P."/>
            <person name="Da Silva C."/>
            <person name="Labadie K."/>
            <person name="Alberti A."/>
            <person name="Aury J.M."/>
            <person name="Louis A."/>
            <person name="Dehais P."/>
            <person name="Bardou P."/>
            <person name="Montfort J."/>
            <person name="Klopp C."/>
            <person name="Cabau C."/>
            <person name="Gaspin C."/>
            <person name="Thorgaard G.H."/>
            <person name="Boussaha M."/>
            <person name="Quillet E."/>
            <person name="Guyomard R."/>
            <person name="Galiana D."/>
            <person name="Bobe J."/>
            <person name="Volff J.N."/>
            <person name="Genet C."/>
            <person name="Wincker P."/>
            <person name="Jaillon O."/>
            <person name="Roest Crollius H."/>
            <person name="Guiguen Y."/>
        </authorList>
    </citation>
    <scope>NUCLEOTIDE SEQUENCE [LARGE SCALE GENOMIC DNA]</scope>
</reference>